<keyword evidence="1" id="KW-0732">Signal</keyword>
<dbReference type="InterPro" id="IPR032812">
    <property type="entry name" value="SbsA_Ig"/>
</dbReference>
<protein>
    <recommendedName>
        <fullName evidence="2">SbsA Ig-like domain-containing protein</fullName>
    </recommendedName>
</protein>
<dbReference type="InterPro" id="IPR014755">
    <property type="entry name" value="Cu-Rt/internalin_Ig-like"/>
</dbReference>
<evidence type="ECO:0000313" key="3">
    <source>
        <dbReference type="EMBL" id="EHQ05101.1"/>
    </source>
</evidence>
<accession>H2CKP6</accession>
<evidence type="ECO:0000256" key="1">
    <source>
        <dbReference type="ARBA" id="ARBA00022729"/>
    </source>
</evidence>
<dbReference type="Gene3D" id="2.60.40.3710">
    <property type="match status" value="2"/>
</dbReference>
<reference evidence="3 4" key="1">
    <citation type="submission" date="2011-10" db="EMBL/GenBank/DDBJ databases">
        <title>The Improved High-Quality Draft genome of Leptonema illini DSM 21528.</title>
        <authorList>
            <consortium name="US DOE Joint Genome Institute (JGI-PGF)"/>
            <person name="Lucas S."/>
            <person name="Copeland A."/>
            <person name="Lapidus A."/>
            <person name="Glavina del Rio T."/>
            <person name="Dalin E."/>
            <person name="Tice H."/>
            <person name="Bruce D."/>
            <person name="Goodwin L."/>
            <person name="Pitluck S."/>
            <person name="Peters L."/>
            <person name="Mikhailova N."/>
            <person name="Held B."/>
            <person name="Kyrpides N."/>
            <person name="Mavromatis K."/>
            <person name="Ivanova N."/>
            <person name="Markowitz V."/>
            <person name="Cheng J.-F."/>
            <person name="Hugenholtz P."/>
            <person name="Woyke T."/>
            <person name="Wu D."/>
            <person name="Gronow S."/>
            <person name="Wellnitz S."/>
            <person name="Brambilla E.-M."/>
            <person name="Klenk H.-P."/>
            <person name="Eisen J.A."/>
        </authorList>
    </citation>
    <scope>NUCLEOTIDE SEQUENCE [LARGE SCALE GENOMIC DNA]</scope>
    <source>
        <strain evidence="3 4">DSM 21528</strain>
    </source>
</reference>
<gene>
    <name evidence="3" type="ORF">Lepil_0395</name>
</gene>
<feature type="domain" description="SbsA Ig-like" evidence="2">
    <location>
        <begin position="146"/>
        <end position="244"/>
    </location>
</feature>
<dbReference type="EMBL" id="JH597773">
    <property type="protein sequence ID" value="EHQ05101.1"/>
    <property type="molecule type" value="Genomic_DNA"/>
</dbReference>
<evidence type="ECO:0000259" key="2">
    <source>
        <dbReference type="Pfam" id="PF13205"/>
    </source>
</evidence>
<name>H2CKP6_9LEPT</name>
<organism evidence="3 4">
    <name type="scientific">Leptonema illini DSM 21528</name>
    <dbReference type="NCBI Taxonomy" id="929563"/>
    <lineage>
        <taxon>Bacteria</taxon>
        <taxon>Pseudomonadati</taxon>
        <taxon>Spirochaetota</taxon>
        <taxon>Spirochaetia</taxon>
        <taxon>Leptospirales</taxon>
        <taxon>Leptospiraceae</taxon>
        <taxon>Leptonema</taxon>
    </lineage>
</organism>
<evidence type="ECO:0000313" key="4">
    <source>
        <dbReference type="Proteomes" id="UP000005737"/>
    </source>
</evidence>
<dbReference type="STRING" id="183.GCA_002009735_00363"/>
<proteinExistence type="predicted"/>
<feature type="domain" description="SbsA Ig-like" evidence="2">
    <location>
        <begin position="270"/>
        <end position="358"/>
    </location>
</feature>
<sequence>MKTSRMKPGFFTVILPVVMTAVFSCNRSPNDILSPLFEAPASSRPRIVSSNPSEENGVYDPALPVYVDFDREMDAFSTERAFSLSGTGNTSGEFRWIGNRLIYDLITPLDPGIAFVLRVTGSAKSTDNAPLETDFIVHFISGSTIEAPVVLSSTPSANSQAVSPGSPIVITFSRPMNRQSVEKAFSMNPSTYGGFTWDTNDTIMTFKPYSELQSPMRYSVSLGTSAHDREGIVLHAPLSFSFQTGEDLTRPTILEIREQGAISPLTNEYDGVQKEGPFIITFSEAMSPADTENAISLIQREDGSSVSLRRTWSSTFDQLTIAPDPDLRPETSYRLSVSTAAKDTASNALLEAYHIDFTVSNASGAINSNYLRLVHAEKTSPDSIQTIDPSPDKTTVITISGSDLATSGSSGANGEFTFDFSHSLDPASLPESISISRVLGSHPASGRILGIALQNNGPLSNARVVLTIGGLGEGNEYRLRLNGGKSLNHRSLSSVIQFGENPTYMQDSVILNFRVEATP</sequence>
<dbReference type="PROSITE" id="PS51257">
    <property type="entry name" value="PROKAR_LIPOPROTEIN"/>
    <property type="match status" value="1"/>
</dbReference>
<dbReference type="Proteomes" id="UP000005737">
    <property type="component" value="Unassembled WGS sequence"/>
</dbReference>
<dbReference type="Gene3D" id="2.60.40.1220">
    <property type="match status" value="1"/>
</dbReference>
<dbReference type="AlphaFoldDB" id="H2CKP6"/>
<dbReference type="HOGENOM" id="CLU_524576_0_0_12"/>
<dbReference type="Pfam" id="PF13205">
    <property type="entry name" value="Big_5"/>
    <property type="match status" value="2"/>
</dbReference>
<keyword evidence="4" id="KW-1185">Reference proteome</keyword>